<organism evidence="8 9">
    <name type="scientific">Trichuris muris</name>
    <name type="common">Mouse whipworm</name>
    <dbReference type="NCBI Taxonomy" id="70415"/>
    <lineage>
        <taxon>Eukaryota</taxon>
        <taxon>Metazoa</taxon>
        <taxon>Ecdysozoa</taxon>
        <taxon>Nematoda</taxon>
        <taxon>Enoplea</taxon>
        <taxon>Dorylaimia</taxon>
        <taxon>Trichinellida</taxon>
        <taxon>Trichuridae</taxon>
        <taxon>Trichuris</taxon>
    </lineage>
</organism>
<evidence type="ECO:0000313" key="8">
    <source>
        <dbReference type="Proteomes" id="UP000046395"/>
    </source>
</evidence>
<keyword evidence="8" id="KW-1185">Reference proteome</keyword>
<dbReference type="GO" id="GO:0005762">
    <property type="term" value="C:mitochondrial large ribosomal subunit"/>
    <property type="evidence" value="ECO:0007669"/>
    <property type="project" value="TreeGrafter"/>
</dbReference>
<dbReference type="PANTHER" id="PTHR13450">
    <property type="entry name" value="MITOCHONDRIAL 39S RIBOSOMAL PROTEIN L42"/>
    <property type="match status" value="1"/>
</dbReference>
<dbReference type="AlphaFoldDB" id="A0A5S6R186"/>
<reference evidence="9" key="1">
    <citation type="submission" date="2019-12" db="UniProtKB">
        <authorList>
            <consortium name="WormBaseParasite"/>
        </authorList>
    </citation>
    <scope>IDENTIFICATION</scope>
</reference>
<comment type="similarity">
    <text evidence="2">Belongs to the mitochondrion-specific ribosomal protein mL42 family.</text>
</comment>
<proteinExistence type="inferred from homology"/>
<accession>A0A5S6R186</accession>
<dbReference type="WBParaSite" id="TMUE_3000013255.1">
    <property type="protein sequence ID" value="TMUE_3000013255.1"/>
    <property type="gene ID" value="WBGene00302895"/>
</dbReference>
<evidence type="ECO:0000256" key="7">
    <source>
        <dbReference type="ARBA" id="ARBA00035189"/>
    </source>
</evidence>
<comment type="subcellular location">
    <subcellularLocation>
        <location evidence="1">Mitochondrion</location>
    </subcellularLocation>
</comment>
<protein>
    <recommendedName>
        <fullName evidence="7">Large ribosomal subunit protein mL42</fullName>
    </recommendedName>
</protein>
<evidence type="ECO:0000256" key="3">
    <source>
        <dbReference type="ARBA" id="ARBA00022946"/>
    </source>
</evidence>
<evidence type="ECO:0000256" key="6">
    <source>
        <dbReference type="ARBA" id="ARBA00023274"/>
    </source>
</evidence>
<sequence length="121" mass="13750">MNHLSRLGCRALRSTTVTRSLGYNTGKLATTDDGIIVALHRDQEFPYEHTKPLPLEDSFQESTLISDRICLAYESQFYPRGPSVPDICNMFYVHKKMLYTHSSKTRIDSTVPETPSVRKGL</sequence>
<dbReference type="Proteomes" id="UP000046395">
    <property type="component" value="Unassembled WGS sequence"/>
</dbReference>
<evidence type="ECO:0000256" key="2">
    <source>
        <dbReference type="ARBA" id="ARBA00005556"/>
    </source>
</evidence>
<evidence type="ECO:0000256" key="4">
    <source>
        <dbReference type="ARBA" id="ARBA00022980"/>
    </source>
</evidence>
<keyword evidence="4" id="KW-0689">Ribosomal protein</keyword>
<keyword evidence="3" id="KW-0809">Transit peptide</keyword>
<dbReference type="InterPro" id="IPR019346">
    <property type="entry name" value="Ribosomal_mL42"/>
</dbReference>
<keyword evidence="6" id="KW-0687">Ribonucleoprotein</keyword>
<evidence type="ECO:0000256" key="5">
    <source>
        <dbReference type="ARBA" id="ARBA00023128"/>
    </source>
</evidence>
<evidence type="ECO:0000313" key="9">
    <source>
        <dbReference type="WBParaSite" id="TMUE_3000013255.1"/>
    </source>
</evidence>
<evidence type="ECO:0000256" key="1">
    <source>
        <dbReference type="ARBA" id="ARBA00004173"/>
    </source>
</evidence>
<keyword evidence="5" id="KW-0496">Mitochondrion</keyword>
<dbReference type="Pfam" id="PF10210">
    <property type="entry name" value="MRP-S32"/>
    <property type="match status" value="1"/>
</dbReference>
<name>A0A5S6R186_TRIMR</name>
<dbReference type="PANTHER" id="PTHR13450:SF4">
    <property type="entry name" value="LARGE RIBOSOMAL SUBUNIT PROTEIN ML42"/>
    <property type="match status" value="1"/>
</dbReference>
<dbReference type="STRING" id="70415.A0A5S6R186"/>